<dbReference type="InterPro" id="IPR002734">
    <property type="entry name" value="RibDG_C"/>
</dbReference>
<dbReference type="GO" id="GO:0009231">
    <property type="term" value="P:riboflavin biosynthetic process"/>
    <property type="evidence" value="ECO:0007669"/>
    <property type="project" value="InterPro"/>
</dbReference>
<evidence type="ECO:0000313" key="3">
    <source>
        <dbReference type="Proteomes" id="UP000181956"/>
    </source>
</evidence>
<dbReference type="Pfam" id="PF01872">
    <property type="entry name" value="RibD_C"/>
    <property type="match status" value="1"/>
</dbReference>
<proteinExistence type="predicted"/>
<evidence type="ECO:0000259" key="1">
    <source>
        <dbReference type="Pfam" id="PF01872"/>
    </source>
</evidence>
<dbReference type="AlphaFoldDB" id="A0A1H1XZE7"/>
<dbReference type="PANTHER" id="PTHR38011">
    <property type="entry name" value="DIHYDROFOLATE REDUCTASE FAMILY PROTEIN (AFU_ORTHOLOGUE AFUA_8G06820)"/>
    <property type="match status" value="1"/>
</dbReference>
<dbReference type="SUPFAM" id="SSF53597">
    <property type="entry name" value="Dihydrofolate reductase-like"/>
    <property type="match status" value="1"/>
</dbReference>
<dbReference type="Proteomes" id="UP000181956">
    <property type="component" value="Chromosome I"/>
</dbReference>
<accession>A0A1H1XZE7</accession>
<reference evidence="3" key="1">
    <citation type="submission" date="2016-10" db="EMBL/GenBank/DDBJ databases">
        <authorList>
            <person name="Varghese N."/>
            <person name="Submissions S."/>
        </authorList>
    </citation>
    <scope>NUCLEOTIDE SEQUENCE [LARGE SCALE GENOMIC DNA]</scope>
    <source>
        <strain evidence="3">DSM 21772</strain>
    </source>
</reference>
<organism evidence="2 3">
    <name type="scientific">Microterricola viridarii</name>
    <dbReference type="NCBI Taxonomy" id="412690"/>
    <lineage>
        <taxon>Bacteria</taxon>
        <taxon>Bacillati</taxon>
        <taxon>Actinomycetota</taxon>
        <taxon>Actinomycetes</taxon>
        <taxon>Micrococcales</taxon>
        <taxon>Microbacteriaceae</taxon>
        <taxon>Microterricola</taxon>
    </lineage>
</organism>
<dbReference type="OrthoDB" id="7949219at2"/>
<gene>
    <name evidence="2" type="ORF">SAMN04489834_2932</name>
</gene>
<dbReference type="GO" id="GO:0008703">
    <property type="term" value="F:5-amino-6-(5-phosphoribosylamino)uracil reductase activity"/>
    <property type="evidence" value="ECO:0007669"/>
    <property type="project" value="InterPro"/>
</dbReference>
<protein>
    <submittedName>
        <fullName evidence="2">Dihydrofolate reductase</fullName>
    </submittedName>
</protein>
<dbReference type="PANTHER" id="PTHR38011:SF11">
    <property type="entry name" value="2,5-DIAMINO-6-RIBOSYLAMINO-4(3H)-PYRIMIDINONE 5'-PHOSPHATE REDUCTASE"/>
    <property type="match status" value="1"/>
</dbReference>
<sequence>MRIVSLGMQITLDGFVAGPEGELDWAMERLDDELFAHQEVLMQGSDTMLLGRVNYLDQAAYWPTATEPLAKILNAQQKIVFSTTLKSVDWENSRLATASPAKEIAALRAAKGTAISVAGGSRFAQSLFREHLIDEVRLYVHPIALGHGIPLFAEQIKLELTGTRRFANGTLLNSYRDPLSAASKAGATTPAD</sequence>
<dbReference type="Gene3D" id="3.40.430.10">
    <property type="entry name" value="Dihydrofolate Reductase, subunit A"/>
    <property type="match status" value="1"/>
</dbReference>
<evidence type="ECO:0000313" key="2">
    <source>
        <dbReference type="EMBL" id="SDT14587.1"/>
    </source>
</evidence>
<dbReference type="RefSeq" id="WP_083364696.1">
    <property type="nucleotide sequence ID" value="NZ_LT629742.1"/>
</dbReference>
<name>A0A1H1XZE7_9MICO</name>
<keyword evidence="3" id="KW-1185">Reference proteome</keyword>
<dbReference type="EMBL" id="LT629742">
    <property type="protein sequence ID" value="SDT14587.1"/>
    <property type="molecule type" value="Genomic_DNA"/>
</dbReference>
<dbReference type="InterPro" id="IPR024072">
    <property type="entry name" value="DHFR-like_dom_sf"/>
</dbReference>
<feature type="domain" description="Bacterial bifunctional deaminase-reductase C-terminal" evidence="1">
    <location>
        <begin position="4"/>
        <end position="172"/>
    </location>
</feature>
<dbReference type="STRING" id="412690.SAMN04489834_2932"/>
<dbReference type="InterPro" id="IPR050765">
    <property type="entry name" value="Riboflavin_Biosynth_HTPR"/>
</dbReference>